<proteinExistence type="predicted"/>
<dbReference type="Proteomes" id="UP001649230">
    <property type="component" value="Chromosome"/>
</dbReference>
<dbReference type="EMBL" id="CP090978">
    <property type="protein sequence ID" value="UJF33398.1"/>
    <property type="molecule type" value="Genomic_DNA"/>
</dbReference>
<evidence type="ECO:0000313" key="1">
    <source>
        <dbReference type="EMBL" id="UJF33398.1"/>
    </source>
</evidence>
<keyword evidence="2" id="KW-1185">Reference proteome</keyword>
<sequence length="51" mass="5719">MLIWEANESDNPLFSTIAVIDMGIRFEKASIEWCSSILDLFREKLAGKAGT</sequence>
<organism evidence="1 2">
    <name type="scientific">Paenibacillus hexagrammi</name>
    <dbReference type="NCBI Taxonomy" id="2908839"/>
    <lineage>
        <taxon>Bacteria</taxon>
        <taxon>Bacillati</taxon>
        <taxon>Bacillota</taxon>
        <taxon>Bacilli</taxon>
        <taxon>Bacillales</taxon>
        <taxon>Paenibacillaceae</taxon>
        <taxon>Paenibacillus</taxon>
    </lineage>
</organism>
<reference evidence="1 2" key="1">
    <citation type="journal article" date="2024" name="Int. J. Syst. Evol. Microbiol.">
        <title>Paenibacillus hexagrammi sp. nov., a novel bacterium isolated from the gut content of Hexagrammos agrammus.</title>
        <authorList>
            <person name="Jung H.K."/>
            <person name="Kim D.G."/>
            <person name="Zin H."/>
            <person name="Park J."/>
            <person name="Jung H."/>
            <person name="Kim Y.O."/>
            <person name="Kong H.J."/>
            <person name="Kim J.W."/>
            <person name="Kim Y.S."/>
        </authorList>
    </citation>
    <scope>NUCLEOTIDE SEQUENCE [LARGE SCALE GENOMIC DNA]</scope>
    <source>
        <strain evidence="1 2">YPD9-1</strain>
    </source>
</reference>
<evidence type="ECO:0000313" key="2">
    <source>
        <dbReference type="Proteomes" id="UP001649230"/>
    </source>
</evidence>
<name>A0ABY3SH82_9BACL</name>
<accession>A0ABY3SH82</accession>
<protein>
    <submittedName>
        <fullName evidence="1">Uncharacterized protein</fullName>
    </submittedName>
</protein>
<dbReference type="RefSeq" id="WP_235119760.1">
    <property type="nucleotide sequence ID" value="NZ_CP090978.1"/>
</dbReference>
<gene>
    <name evidence="1" type="ORF">L0M14_28475</name>
</gene>